<dbReference type="SUPFAM" id="SSF116734">
    <property type="entry name" value="DNA methylase specificity domain"/>
    <property type="match status" value="2"/>
</dbReference>
<accession>A0A212LZF0</accession>
<dbReference type="Gene3D" id="3.90.220.20">
    <property type="entry name" value="DNA methylase specificity domains"/>
    <property type="match status" value="2"/>
</dbReference>
<comment type="similarity">
    <text evidence="1">Belongs to the type-I restriction system S methylase family.</text>
</comment>
<gene>
    <name evidence="6" type="ORF">KL86SPO_50673</name>
</gene>
<feature type="domain" description="Type I restriction modification DNA specificity" evidence="5">
    <location>
        <begin position="28"/>
        <end position="196"/>
    </location>
</feature>
<dbReference type="RefSeq" id="WP_288185459.1">
    <property type="nucleotide sequence ID" value="NZ_LT608335.1"/>
</dbReference>
<dbReference type="GO" id="GO:0003677">
    <property type="term" value="F:DNA binding"/>
    <property type="evidence" value="ECO:0007669"/>
    <property type="project" value="UniProtKB-KW"/>
</dbReference>
<evidence type="ECO:0000256" key="3">
    <source>
        <dbReference type="ARBA" id="ARBA00023125"/>
    </source>
</evidence>
<dbReference type="AlphaFoldDB" id="A0A212LZF0"/>
<dbReference type="PANTHER" id="PTHR43140:SF1">
    <property type="entry name" value="TYPE I RESTRICTION ENZYME ECOKI SPECIFICITY SUBUNIT"/>
    <property type="match status" value="1"/>
</dbReference>
<evidence type="ECO:0000256" key="2">
    <source>
        <dbReference type="ARBA" id="ARBA00022747"/>
    </source>
</evidence>
<dbReference type="CDD" id="cd17273">
    <property type="entry name" value="RMtype1_S_EcoJA69PI-TRD1-CR1_like"/>
    <property type="match status" value="1"/>
</dbReference>
<keyword evidence="2" id="KW-0680">Restriction system</keyword>
<dbReference type="PANTHER" id="PTHR43140">
    <property type="entry name" value="TYPE-1 RESTRICTION ENZYME ECOKI SPECIFICITY PROTEIN"/>
    <property type="match status" value="1"/>
</dbReference>
<sequence>MAKEEKLSLEELLEQALVKDEDKPYAVPGNWVWTRLGDITIITGGGTPQSNVTEYYNGGDIAWITPADLSGYNDMYISKGERNITKLGLEQSSAKLMPRDTVLLSSRAPIGYVAIALEQLCTNQGFKSFWPSPIYKPQYLYYYLMQNKKLLETYASGTTFLELSRKKVSQIPFPLPPLPEQQRIVDIIESLFEKLDRAKELAQHALDSFEKRKSAILHKAFTGELIRKWREENGLSFEKWQKYTVKDLVMNLNQGWSPKCENFPSIDYDKWGVIKTTAIQHMEFVEEENKQLPSSLEPREKHELKAGDILITRAGPRIRVGVCCLVKQVRPRLLLCDKAYRFRVNEKLVMPEYIVFALNTPSMLDEINLMKTGISDSGVNLTQNGFQGLKLNIPPLAEQKEIVRILDNLLANEQKAKELCNVIDKIDHMKKAILARAFRGELGTNNPDEESALELLKEVLKEKI</sequence>
<comment type="subunit">
    <text evidence="4">The methyltransferase is composed of M and S polypeptides.</text>
</comment>
<protein>
    <submittedName>
        <fullName evidence="6">Restriction modification system DNA specificity domain</fullName>
    </submittedName>
</protein>
<reference evidence="6" key="1">
    <citation type="submission" date="2016-08" db="EMBL/GenBank/DDBJ databases">
        <authorList>
            <person name="Seilhamer J.J."/>
        </authorList>
    </citation>
    <scope>NUCLEOTIDE SEQUENCE</scope>
    <source>
        <strain evidence="6">86</strain>
    </source>
</reference>
<evidence type="ECO:0000313" key="6">
    <source>
        <dbReference type="EMBL" id="SCM82901.1"/>
    </source>
</evidence>
<evidence type="ECO:0000256" key="4">
    <source>
        <dbReference type="ARBA" id="ARBA00038652"/>
    </source>
</evidence>
<keyword evidence="3" id="KW-0238">DNA-binding</keyword>
<feature type="domain" description="Type I restriction modification DNA specificity" evidence="5">
    <location>
        <begin position="238"/>
        <end position="416"/>
    </location>
</feature>
<dbReference type="EMBL" id="FMJE01000005">
    <property type="protein sequence ID" value="SCM82901.1"/>
    <property type="molecule type" value="Genomic_DNA"/>
</dbReference>
<dbReference type="InterPro" id="IPR044946">
    <property type="entry name" value="Restrct_endonuc_typeI_TRD_sf"/>
</dbReference>
<dbReference type="InterPro" id="IPR000055">
    <property type="entry name" value="Restrct_endonuc_typeI_TRD"/>
</dbReference>
<dbReference type="InterPro" id="IPR051212">
    <property type="entry name" value="Type-I_RE_S_subunit"/>
</dbReference>
<dbReference type="Pfam" id="PF01420">
    <property type="entry name" value="Methylase_S"/>
    <property type="match status" value="2"/>
</dbReference>
<dbReference type="CDD" id="cd17261">
    <property type="entry name" value="RMtype1_S_EcoKI-TRD2-CR2_like"/>
    <property type="match status" value="1"/>
</dbReference>
<evidence type="ECO:0000256" key="1">
    <source>
        <dbReference type="ARBA" id="ARBA00010923"/>
    </source>
</evidence>
<organism evidence="6">
    <name type="scientific">uncultured Sporomusa sp</name>
    <dbReference type="NCBI Taxonomy" id="307249"/>
    <lineage>
        <taxon>Bacteria</taxon>
        <taxon>Bacillati</taxon>
        <taxon>Bacillota</taxon>
        <taxon>Negativicutes</taxon>
        <taxon>Selenomonadales</taxon>
        <taxon>Sporomusaceae</taxon>
        <taxon>Sporomusa</taxon>
        <taxon>environmental samples</taxon>
    </lineage>
</organism>
<name>A0A212LZF0_9FIRM</name>
<proteinExistence type="inferred from homology"/>
<evidence type="ECO:0000259" key="5">
    <source>
        <dbReference type="Pfam" id="PF01420"/>
    </source>
</evidence>
<dbReference type="GO" id="GO:0009307">
    <property type="term" value="P:DNA restriction-modification system"/>
    <property type="evidence" value="ECO:0007669"/>
    <property type="project" value="UniProtKB-KW"/>
</dbReference>